<name>A0A9D1VH19_9LACO</name>
<protein>
    <submittedName>
        <fullName evidence="1">YkuJ family protein</fullName>
    </submittedName>
</protein>
<reference evidence="1" key="1">
    <citation type="journal article" date="2021" name="PeerJ">
        <title>Extensive microbial diversity within the chicken gut microbiome revealed by metagenomics and culture.</title>
        <authorList>
            <person name="Gilroy R."/>
            <person name="Ravi A."/>
            <person name="Getino M."/>
            <person name="Pursley I."/>
            <person name="Horton D.L."/>
            <person name="Alikhan N.F."/>
            <person name="Baker D."/>
            <person name="Gharbi K."/>
            <person name="Hall N."/>
            <person name="Watson M."/>
            <person name="Adriaenssens E.M."/>
            <person name="Foster-Nyarko E."/>
            <person name="Jarju S."/>
            <person name="Secka A."/>
            <person name="Antonio M."/>
            <person name="Oren A."/>
            <person name="Chaudhuri R.R."/>
            <person name="La Ragione R."/>
            <person name="Hildebrand F."/>
            <person name="Pallen M.J."/>
        </authorList>
    </citation>
    <scope>NUCLEOTIDE SEQUENCE</scope>
    <source>
        <strain evidence="1">ChiSxjej3B15-572</strain>
    </source>
</reference>
<organism evidence="1 2">
    <name type="scientific">Candidatus Limosilactobacillus merdigallinarum</name>
    <dbReference type="NCBI Taxonomy" id="2838652"/>
    <lineage>
        <taxon>Bacteria</taxon>
        <taxon>Bacillati</taxon>
        <taxon>Bacillota</taxon>
        <taxon>Bacilli</taxon>
        <taxon>Lactobacillales</taxon>
        <taxon>Lactobacillaceae</taxon>
        <taxon>Limosilactobacillus</taxon>
    </lineage>
</organism>
<dbReference type="AlphaFoldDB" id="A0A9D1VH19"/>
<dbReference type="EMBL" id="DXFH01000007">
    <property type="protein sequence ID" value="HIX35252.1"/>
    <property type="molecule type" value="Genomic_DNA"/>
</dbReference>
<dbReference type="Gene3D" id="3.30.720.20">
    <property type="entry name" value="Protein of unknown function DUF1797"/>
    <property type="match status" value="1"/>
</dbReference>
<accession>A0A9D1VH19</accession>
<proteinExistence type="predicted"/>
<gene>
    <name evidence="1" type="ORF">H9856_02405</name>
</gene>
<dbReference type="InterPro" id="IPR014904">
    <property type="entry name" value="YkuJ-like"/>
</dbReference>
<sequence length="82" mass="9953">MYNSHLINILSRLDAMMKDESSDPQQREFMQFGVPVCKVTYNHEQGQFIVERYELDQRMYFDDIDLVAIEIYDCLYDFRHSF</sequence>
<dbReference type="SUPFAM" id="SSF143567">
    <property type="entry name" value="YkuJ-like"/>
    <property type="match status" value="1"/>
</dbReference>
<comment type="caution">
    <text evidence="1">The sequence shown here is derived from an EMBL/GenBank/DDBJ whole genome shotgun (WGS) entry which is preliminary data.</text>
</comment>
<evidence type="ECO:0000313" key="1">
    <source>
        <dbReference type="EMBL" id="HIX35252.1"/>
    </source>
</evidence>
<dbReference type="InterPro" id="IPR038073">
    <property type="entry name" value="YkuJ-like_sf"/>
</dbReference>
<evidence type="ECO:0000313" key="2">
    <source>
        <dbReference type="Proteomes" id="UP000824231"/>
    </source>
</evidence>
<reference evidence="1" key="2">
    <citation type="submission" date="2021-04" db="EMBL/GenBank/DDBJ databases">
        <authorList>
            <person name="Gilroy R."/>
        </authorList>
    </citation>
    <scope>NUCLEOTIDE SEQUENCE</scope>
    <source>
        <strain evidence="1">ChiSxjej3B15-572</strain>
    </source>
</reference>
<dbReference type="Pfam" id="PF08796">
    <property type="entry name" value="DUF1797"/>
    <property type="match status" value="1"/>
</dbReference>
<dbReference type="Proteomes" id="UP000824231">
    <property type="component" value="Unassembled WGS sequence"/>
</dbReference>